<accession>A0ABV8CB22</accession>
<evidence type="ECO:0000313" key="2">
    <source>
        <dbReference type="EMBL" id="MFC3907504.1"/>
    </source>
</evidence>
<keyword evidence="1" id="KW-0812">Transmembrane</keyword>
<comment type="caution">
    <text evidence="2">The sequence shown here is derived from an EMBL/GenBank/DDBJ whole genome shotgun (WGS) entry which is preliminary data.</text>
</comment>
<gene>
    <name evidence="2" type="ORF">ACFORL_00240</name>
</gene>
<dbReference type="EMBL" id="JBHSAB010000001">
    <property type="protein sequence ID" value="MFC3907504.1"/>
    <property type="molecule type" value="Genomic_DNA"/>
</dbReference>
<evidence type="ECO:0000313" key="3">
    <source>
        <dbReference type="Proteomes" id="UP001595758"/>
    </source>
</evidence>
<keyword evidence="1" id="KW-1133">Transmembrane helix</keyword>
<protein>
    <recommendedName>
        <fullName evidence="4">Ankyrin repeats (3 copies)</fullName>
    </recommendedName>
</protein>
<organism evidence="2 3">
    <name type="scientific">Legionella dresdenensis</name>
    <dbReference type="NCBI Taxonomy" id="450200"/>
    <lineage>
        <taxon>Bacteria</taxon>
        <taxon>Pseudomonadati</taxon>
        <taxon>Pseudomonadota</taxon>
        <taxon>Gammaproteobacteria</taxon>
        <taxon>Legionellales</taxon>
        <taxon>Legionellaceae</taxon>
        <taxon>Legionella</taxon>
    </lineage>
</organism>
<name>A0ABV8CB22_9GAMM</name>
<dbReference type="Proteomes" id="UP001595758">
    <property type="component" value="Unassembled WGS sequence"/>
</dbReference>
<evidence type="ECO:0000256" key="1">
    <source>
        <dbReference type="SAM" id="Phobius"/>
    </source>
</evidence>
<reference evidence="3" key="1">
    <citation type="journal article" date="2019" name="Int. J. Syst. Evol. Microbiol.">
        <title>The Global Catalogue of Microorganisms (GCM) 10K type strain sequencing project: providing services to taxonomists for standard genome sequencing and annotation.</title>
        <authorList>
            <consortium name="The Broad Institute Genomics Platform"/>
            <consortium name="The Broad Institute Genome Sequencing Center for Infectious Disease"/>
            <person name="Wu L."/>
            <person name="Ma J."/>
        </authorList>
    </citation>
    <scope>NUCLEOTIDE SEQUENCE [LARGE SCALE GENOMIC DNA]</scope>
    <source>
        <strain evidence="3">CCUG 59858</strain>
    </source>
</reference>
<dbReference type="RefSeq" id="WP_382339926.1">
    <property type="nucleotide sequence ID" value="NZ_JBHSAB010000001.1"/>
</dbReference>
<feature type="transmembrane region" description="Helical" evidence="1">
    <location>
        <begin position="14"/>
        <end position="42"/>
    </location>
</feature>
<evidence type="ECO:0008006" key="4">
    <source>
        <dbReference type="Google" id="ProtNLM"/>
    </source>
</evidence>
<proteinExistence type="predicted"/>
<keyword evidence="3" id="KW-1185">Reference proteome</keyword>
<keyword evidence="1" id="KW-0472">Membrane</keyword>
<sequence>MPNLLPVSDFEQKLVFAGVAAGAIYFFFGPVPLAATITTLLLKKKYDNRRLNELIKRAIEAENSSDFLELEKKQVHLNEKQKLTMLINAHQIGNNALINHLYEKNFKVDCVSICTIFRQNQNLSLFMLLLKRFLSKYPKPSKQDLGYILSHLCIYKAFHHIDTLFLLYPEQVLTNLFEFFEQNNANGSAILQFLEERKGWLVENLQMVNRAVRCRTDEQLLNLLMAIFPHGELDLKGTLMRLIEKQINNESLYNNFFIYFNKKEKTEEFYSQLEQIVENALSRKKLDIAGRLFKDNPAFLTTRKEFAAKLLFRFYHKPKITKLLIKFGANTNITNRDGVSLLEQSIGSRYTLTSKKQRRLDVYMENGGDLSLSLRDAPQKRTDMTLLGYLPFLNLRVNHHEAFKAIRLQKFIALFLEIPGISFSNGTVCKHADMQDPQAYWNFLLDLYFKRNIANALKIDLPSSMVNQLNTRLTSLYSENGDYNPESLYEEYNQGKPVILPIYIYDGFGSSHIAVTGFVKTGPNSHIVVEADRGLGRHDFSVFENPAFSFYEFCKYTKTRHAPILVDKWQSHETKALLNIDLDAQKDNFCPSISAKFAFNITFFLCLIHQRIHENSQFNSNLLLKKEILTASYEKAALCMKEFSDLALNTMLNDYQTLQTKFINSDFLEVVEAIRNEQPPVKLAI</sequence>